<feature type="domain" description="Linalool dehydratase/isomerase" evidence="1">
    <location>
        <begin position="29"/>
        <end position="344"/>
    </location>
</feature>
<proteinExistence type="predicted"/>
<dbReference type="Proteomes" id="UP001315278">
    <property type="component" value="Unassembled WGS sequence"/>
</dbReference>
<organism evidence="2 3">
    <name type="scientific">Bradyrhizobium jicamae</name>
    <dbReference type="NCBI Taxonomy" id="280332"/>
    <lineage>
        <taxon>Bacteria</taxon>
        <taxon>Pseudomonadati</taxon>
        <taxon>Pseudomonadota</taxon>
        <taxon>Alphaproteobacteria</taxon>
        <taxon>Hyphomicrobiales</taxon>
        <taxon>Nitrobacteraceae</taxon>
        <taxon>Bradyrhizobium</taxon>
    </lineage>
</organism>
<sequence length="475" mass="53537">MLNLAGQLPDDWSGMHGPTTMQEDFGGLRFQLAYMSYALALAHVHRLPGAPGLFKKPFEQLIEKMLSPDVWAYWHYVSTGNGPINRSQGELPAQWNPVGKDNIMYSAYIQSMALMYHYLFRDARYAKEGALTFAVASMFWGDGSLRFPYDERSLNEHLYWSMVERGFLGIACEPNCVFQICNQPAIIGFRMHDLVYGTSQAQEVMDGYDKAWADFGVLTESGHFNMMVMEQERVVVTPPDAPWVDFWLAALMHAWKPELVGERFPAHIARWAVEAPHDTLWIQPAVQHRLDMSPIISARDHGWAAVAAAEVGDERTLARLLGYADRFMNPVHENGAYFYPRRDEHFDAQGRLSVMDPHTGNVLLGYARLNVKDGLRKLFEGPLTDAHFAAPALASLSKGINVRRATYDAERRMLALTLEPGASRVDACLTFDNSVEKGMPEVIHDGTDAPCLSVEGNQLEMRFSMSRRTSLVLAW</sequence>
<protein>
    <recommendedName>
        <fullName evidence="1">Linalool dehydratase/isomerase domain-containing protein</fullName>
    </recommendedName>
</protein>
<name>A0ABS5FDJ9_9BRAD</name>
<evidence type="ECO:0000313" key="2">
    <source>
        <dbReference type="EMBL" id="MBR0794863.1"/>
    </source>
</evidence>
<reference evidence="3" key="1">
    <citation type="journal article" date="2021" name="ISME J.">
        <title>Evolutionary origin and ecological implication of a unique nif island in free-living Bradyrhizobium lineages.</title>
        <authorList>
            <person name="Tao J."/>
        </authorList>
    </citation>
    <scope>NUCLEOTIDE SEQUENCE [LARGE SCALE GENOMIC DNA]</scope>
    <source>
        <strain evidence="3">SZCCT0434</strain>
    </source>
</reference>
<dbReference type="InterPro" id="IPR041411">
    <property type="entry name" value="Ldi"/>
</dbReference>
<dbReference type="Pfam" id="PF18566">
    <property type="entry name" value="Ldi"/>
    <property type="match status" value="1"/>
</dbReference>
<dbReference type="EMBL" id="JAFCJH010000004">
    <property type="protein sequence ID" value="MBR0794863.1"/>
    <property type="molecule type" value="Genomic_DNA"/>
</dbReference>
<evidence type="ECO:0000259" key="1">
    <source>
        <dbReference type="Pfam" id="PF18566"/>
    </source>
</evidence>
<accession>A0ABS5FDJ9</accession>
<keyword evidence="3" id="KW-1185">Reference proteome</keyword>
<evidence type="ECO:0000313" key="3">
    <source>
        <dbReference type="Proteomes" id="UP001315278"/>
    </source>
</evidence>
<gene>
    <name evidence="2" type="ORF">JQ615_05590</name>
</gene>
<comment type="caution">
    <text evidence="2">The sequence shown here is derived from an EMBL/GenBank/DDBJ whole genome shotgun (WGS) entry which is preliminary data.</text>
</comment>